<dbReference type="SUPFAM" id="SSF56672">
    <property type="entry name" value="DNA/RNA polymerases"/>
    <property type="match status" value="1"/>
</dbReference>
<proteinExistence type="predicted"/>
<evidence type="ECO:0000313" key="3">
    <source>
        <dbReference type="EMBL" id="CAJ0965547.1"/>
    </source>
</evidence>
<keyword evidence="1" id="KW-0175">Coiled coil</keyword>
<evidence type="ECO:0000313" key="4">
    <source>
        <dbReference type="Proteomes" id="UP001176940"/>
    </source>
</evidence>
<name>A0ABN9MFP8_9NEOB</name>
<feature type="region of interest" description="Disordered" evidence="2">
    <location>
        <begin position="312"/>
        <end position="335"/>
    </location>
</feature>
<organism evidence="3 4">
    <name type="scientific">Ranitomeya imitator</name>
    <name type="common">mimic poison frog</name>
    <dbReference type="NCBI Taxonomy" id="111125"/>
    <lineage>
        <taxon>Eukaryota</taxon>
        <taxon>Metazoa</taxon>
        <taxon>Chordata</taxon>
        <taxon>Craniata</taxon>
        <taxon>Vertebrata</taxon>
        <taxon>Euteleostomi</taxon>
        <taxon>Amphibia</taxon>
        <taxon>Batrachia</taxon>
        <taxon>Anura</taxon>
        <taxon>Neobatrachia</taxon>
        <taxon>Hyloidea</taxon>
        <taxon>Dendrobatidae</taxon>
        <taxon>Dendrobatinae</taxon>
        <taxon>Ranitomeya</taxon>
    </lineage>
</organism>
<evidence type="ECO:0000256" key="1">
    <source>
        <dbReference type="SAM" id="Coils"/>
    </source>
</evidence>
<sequence length="481" mass="53541">MESLRSVISSLEKGEFLASINIKDAYLHITIFPPHRRFLRFAVREGYFQFTALPFGLATGFYGDVTPGPVPDFVSKEIQKLHQQNSELREVIDQMRKEMESLCDQISPAPPEGTEPPPGNTTENVVTAEYVRSLEAEIRDLKQKKNRLSEEKLQEALSPKENSMLPSKAKAVSPDNVYIQNHISSLNETIGALRADKVASAASQKKLEARAAHLESLVTELTQKVSALKLELASQRAPVVLSESMTMKELREEILTLRQQLVALTSPGGGPSNPYILRNKLKEAVKKISQLSLEKQQLIDMGNRLRAELSAAEGNASKEPVSQVIKTPPSKLHPRETQNRLSALEGLQYQLTSQELQFAQYQKFTKDHTTTAARNKMDGDTSVVLGAKQEPPQKQGRGRHRMKMGGYIGGLSTAFQNAIDKLLTVVSATYIRTRAHTAVTSADRSNLRQELISPSCLKDDFLPEAHPIKPNSVLRIPFFRL</sequence>
<gene>
    <name evidence="3" type="ORF">RIMI_LOCUS20400413</name>
</gene>
<dbReference type="EMBL" id="CAUEEQ010068165">
    <property type="protein sequence ID" value="CAJ0965547.1"/>
    <property type="molecule type" value="Genomic_DNA"/>
</dbReference>
<dbReference type="Proteomes" id="UP001176940">
    <property type="component" value="Unassembled WGS sequence"/>
</dbReference>
<evidence type="ECO:0000256" key="2">
    <source>
        <dbReference type="SAM" id="MobiDB-lite"/>
    </source>
</evidence>
<accession>A0ABN9MFP8</accession>
<comment type="caution">
    <text evidence="3">The sequence shown here is derived from an EMBL/GenBank/DDBJ whole genome shotgun (WGS) entry which is preliminary data.</text>
</comment>
<feature type="coiled-coil region" evidence="1">
    <location>
        <begin position="204"/>
        <end position="231"/>
    </location>
</feature>
<feature type="coiled-coil region" evidence="1">
    <location>
        <begin position="78"/>
        <end position="105"/>
    </location>
</feature>
<feature type="non-terminal residue" evidence="3">
    <location>
        <position position="481"/>
    </location>
</feature>
<dbReference type="PANTHER" id="PTHR46725:SF1">
    <property type="entry name" value="COILED-COIL DOMAIN-CONTAINING PROTEIN 57"/>
    <property type="match status" value="1"/>
</dbReference>
<dbReference type="InterPro" id="IPR042481">
    <property type="entry name" value="CCDC57"/>
</dbReference>
<protein>
    <submittedName>
        <fullName evidence="3">Uncharacterized protein</fullName>
    </submittedName>
</protein>
<reference evidence="3" key="1">
    <citation type="submission" date="2023-07" db="EMBL/GenBank/DDBJ databases">
        <authorList>
            <person name="Stuckert A."/>
        </authorList>
    </citation>
    <scope>NUCLEOTIDE SEQUENCE</scope>
</reference>
<keyword evidence="4" id="KW-1185">Reference proteome</keyword>
<dbReference type="PANTHER" id="PTHR46725">
    <property type="entry name" value="COILED-COIL DOMAIN-CONTAINING PROTEIN 57"/>
    <property type="match status" value="1"/>
</dbReference>
<dbReference type="InterPro" id="IPR043502">
    <property type="entry name" value="DNA/RNA_pol_sf"/>
</dbReference>